<dbReference type="PANTHER" id="PTHR43400:SF7">
    <property type="entry name" value="FAD-DEPENDENT OXIDOREDUCTASE 2 FAD BINDING DOMAIN-CONTAINING PROTEIN"/>
    <property type="match status" value="1"/>
</dbReference>
<keyword evidence="4" id="KW-0560">Oxidoreductase</keyword>
<evidence type="ECO:0000256" key="1">
    <source>
        <dbReference type="ARBA" id="ARBA00001974"/>
    </source>
</evidence>
<evidence type="ECO:0000256" key="2">
    <source>
        <dbReference type="ARBA" id="ARBA00022630"/>
    </source>
</evidence>
<keyword evidence="3" id="KW-0274">FAD</keyword>
<gene>
    <name evidence="6" type="ORF">C1853_14895</name>
</gene>
<evidence type="ECO:0000256" key="4">
    <source>
        <dbReference type="ARBA" id="ARBA00023002"/>
    </source>
</evidence>
<protein>
    <submittedName>
        <fullName evidence="6">FAD-binding protein</fullName>
    </submittedName>
</protein>
<feature type="domain" description="FAD-dependent oxidoreductase 2 FAD-binding" evidence="5">
    <location>
        <begin position="39"/>
        <end position="189"/>
    </location>
</feature>
<dbReference type="AlphaFoldDB" id="A0ABD7GF53"/>
<dbReference type="InterPro" id="IPR050315">
    <property type="entry name" value="FAD-oxidoreductase_2"/>
</dbReference>
<dbReference type="Gene3D" id="3.90.700.10">
    <property type="entry name" value="Succinate dehydrogenase/fumarate reductase flavoprotein, catalytic domain"/>
    <property type="match status" value="1"/>
</dbReference>
<evidence type="ECO:0000313" key="6">
    <source>
        <dbReference type="EMBL" id="RDC34044.1"/>
    </source>
</evidence>
<dbReference type="EMBL" id="PPUQ01000032">
    <property type="protein sequence ID" value="RDC34044.1"/>
    <property type="molecule type" value="Genomic_DNA"/>
</dbReference>
<dbReference type="InterPro" id="IPR027477">
    <property type="entry name" value="Succ_DH/fumarate_Rdtase_cat_sf"/>
</dbReference>
<comment type="caution">
    <text evidence="6">The sequence shown here is derived from an EMBL/GenBank/DDBJ whole genome shotgun (WGS) entry which is preliminary data.</text>
</comment>
<evidence type="ECO:0000313" key="7">
    <source>
        <dbReference type="Proteomes" id="UP000253915"/>
    </source>
</evidence>
<evidence type="ECO:0000256" key="3">
    <source>
        <dbReference type="ARBA" id="ARBA00022827"/>
    </source>
</evidence>
<accession>A0ABD7GF53</accession>
<dbReference type="InterPro" id="IPR036188">
    <property type="entry name" value="FAD/NAD-bd_sf"/>
</dbReference>
<keyword evidence="2" id="KW-0285">Flavoprotein</keyword>
<dbReference type="Pfam" id="PF00890">
    <property type="entry name" value="FAD_binding_2"/>
    <property type="match status" value="1"/>
</dbReference>
<dbReference type="PANTHER" id="PTHR43400">
    <property type="entry name" value="FUMARATE REDUCTASE"/>
    <property type="match status" value="1"/>
</dbReference>
<sequence>MFTKGEEGPLSLHYGCRHGHQNFGGEWKMLPLPDKQWFVYDSEGKRYGAYMGKDVANNTLQNQTEKTEIDPAIDAVADGYALTADTIEELAALMEVPVDELVNTVNVWNASCENGVDEQFHRPSDQLAPVSTPPFYAIPCIPEILNTDGGPRRNEKAQILDVDGEPIPNLYSSGEFGSIWAAKYQGSGNITECMVFGRIAARELIAKK</sequence>
<reference evidence="6 7" key="1">
    <citation type="journal article" date="2018" name="Elife">
        <title>Discovery and characterization of a prevalent human gut bacterial enzyme sufficient for the inactivation of a family of plant toxins.</title>
        <authorList>
            <person name="Koppel N."/>
            <person name="Bisanz J.E."/>
            <person name="Pandelia M.E."/>
            <person name="Turnbaugh P.J."/>
            <person name="Balskus E.P."/>
        </authorList>
    </citation>
    <scope>NUCLEOTIDE SEQUENCE [LARGE SCALE GENOMIC DNA]</scope>
    <source>
        <strain evidence="6 7">16A</strain>
    </source>
</reference>
<proteinExistence type="predicted"/>
<dbReference type="SUPFAM" id="SSF56425">
    <property type="entry name" value="Succinate dehydrogenase/fumarate reductase flavoprotein, catalytic domain"/>
    <property type="match status" value="1"/>
</dbReference>
<organism evidence="6 7">
    <name type="scientific">Eggerthella lenta</name>
    <name type="common">Eubacterium lentum</name>
    <dbReference type="NCBI Taxonomy" id="84112"/>
    <lineage>
        <taxon>Bacteria</taxon>
        <taxon>Bacillati</taxon>
        <taxon>Actinomycetota</taxon>
        <taxon>Coriobacteriia</taxon>
        <taxon>Eggerthellales</taxon>
        <taxon>Eggerthellaceae</taxon>
        <taxon>Eggerthella</taxon>
    </lineage>
</organism>
<name>A0ABD7GF53_EGGLN</name>
<dbReference type="InterPro" id="IPR003953">
    <property type="entry name" value="FAD-dep_OxRdtase_2_FAD-bd"/>
</dbReference>
<dbReference type="RefSeq" id="WP_086414794.1">
    <property type="nucleotide sequence ID" value="NZ_CABMOO010000032.1"/>
</dbReference>
<dbReference type="Gene3D" id="3.50.50.60">
    <property type="entry name" value="FAD/NAD(P)-binding domain"/>
    <property type="match status" value="1"/>
</dbReference>
<comment type="cofactor">
    <cofactor evidence="1">
        <name>FAD</name>
        <dbReference type="ChEBI" id="CHEBI:57692"/>
    </cofactor>
</comment>
<dbReference type="Proteomes" id="UP000253915">
    <property type="component" value="Unassembled WGS sequence"/>
</dbReference>
<evidence type="ECO:0000259" key="5">
    <source>
        <dbReference type="Pfam" id="PF00890"/>
    </source>
</evidence>
<dbReference type="GO" id="GO:0033765">
    <property type="term" value="F:steroid dehydrogenase activity, acting on the CH-CH group of donors"/>
    <property type="evidence" value="ECO:0007669"/>
    <property type="project" value="UniProtKB-ARBA"/>
</dbReference>